<feature type="compositionally biased region" description="Acidic residues" evidence="7">
    <location>
        <begin position="393"/>
        <end position="419"/>
    </location>
</feature>
<feature type="compositionally biased region" description="Acidic residues" evidence="7">
    <location>
        <begin position="367"/>
        <end position="380"/>
    </location>
</feature>
<feature type="compositionally biased region" description="Acidic residues" evidence="7">
    <location>
        <begin position="194"/>
        <end position="206"/>
    </location>
</feature>
<evidence type="ECO:0000313" key="9">
    <source>
        <dbReference type="Proteomes" id="UP000284706"/>
    </source>
</evidence>
<dbReference type="PANTHER" id="PTHR23183:SF0">
    <property type="entry name" value="NUCLEOLAR PROTEIN 14"/>
    <property type="match status" value="1"/>
</dbReference>
<dbReference type="AlphaFoldDB" id="A0A409WSR5"/>
<accession>A0A409WSR5</accession>
<dbReference type="PANTHER" id="PTHR23183">
    <property type="entry name" value="NOP14"/>
    <property type="match status" value="1"/>
</dbReference>
<keyword evidence="9" id="KW-1185">Reference proteome</keyword>
<feature type="compositionally biased region" description="Basic and acidic residues" evidence="7">
    <location>
        <begin position="298"/>
        <end position="335"/>
    </location>
</feature>
<comment type="similarity">
    <text evidence="2">Belongs to the NOP14 family.</text>
</comment>
<dbReference type="FunCoup" id="A0A409WSR5">
    <property type="interactions" value="604"/>
</dbReference>
<name>A0A409WSR5_9AGAR</name>
<dbReference type="Proteomes" id="UP000284706">
    <property type="component" value="Unassembled WGS sequence"/>
</dbReference>
<dbReference type="OrthoDB" id="441771at2759"/>
<evidence type="ECO:0000256" key="1">
    <source>
        <dbReference type="ARBA" id="ARBA00004604"/>
    </source>
</evidence>
<feature type="region of interest" description="Disordered" evidence="7">
    <location>
        <begin position="224"/>
        <end position="243"/>
    </location>
</feature>
<keyword evidence="5" id="KW-0539">Nucleus</keyword>
<feature type="region of interest" description="Disordered" evidence="7">
    <location>
        <begin position="885"/>
        <end position="912"/>
    </location>
</feature>
<evidence type="ECO:0000256" key="5">
    <source>
        <dbReference type="ARBA" id="ARBA00023242"/>
    </source>
</evidence>
<feature type="compositionally biased region" description="Basic and acidic residues" evidence="7">
    <location>
        <begin position="889"/>
        <end position="904"/>
    </location>
</feature>
<gene>
    <name evidence="8" type="ORF">CVT26_011041</name>
</gene>
<evidence type="ECO:0000256" key="4">
    <source>
        <dbReference type="ARBA" id="ARBA00022552"/>
    </source>
</evidence>
<comment type="subcellular location">
    <subcellularLocation>
        <location evidence="1">Nucleus</location>
        <location evidence="1">Nucleolus</location>
    </subcellularLocation>
</comment>
<dbReference type="GO" id="GO:0032040">
    <property type="term" value="C:small-subunit processome"/>
    <property type="evidence" value="ECO:0007669"/>
    <property type="project" value="InterPro"/>
</dbReference>
<reference evidence="8 9" key="1">
    <citation type="journal article" date="2018" name="Evol. Lett.">
        <title>Horizontal gene cluster transfer increased hallucinogenic mushroom diversity.</title>
        <authorList>
            <person name="Reynolds H.T."/>
            <person name="Vijayakumar V."/>
            <person name="Gluck-Thaler E."/>
            <person name="Korotkin H.B."/>
            <person name="Matheny P.B."/>
            <person name="Slot J.C."/>
        </authorList>
    </citation>
    <scope>NUCLEOTIDE SEQUENCE [LARGE SCALE GENOMIC DNA]</scope>
    <source>
        <strain evidence="8 9">SRW20</strain>
    </source>
</reference>
<dbReference type="InterPro" id="IPR007276">
    <property type="entry name" value="Nop14"/>
</dbReference>
<feature type="compositionally biased region" description="Basic and acidic residues" evidence="7">
    <location>
        <begin position="232"/>
        <end position="243"/>
    </location>
</feature>
<keyword evidence="3" id="KW-0690">Ribosome biogenesis</keyword>
<keyword evidence="4" id="KW-0698">rRNA processing</keyword>
<feature type="region of interest" description="Disordered" evidence="7">
    <location>
        <begin position="168"/>
        <end position="217"/>
    </location>
</feature>
<evidence type="ECO:0000256" key="3">
    <source>
        <dbReference type="ARBA" id="ARBA00022517"/>
    </source>
</evidence>
<organism evidence="8 9">
    <name type="scientific">Gymnopilus dilepis</name>
    <dbReference type="NCBI Taxonomy" id="231916"/>
    <lineage>
        <taxon>Eukaryota</taxon>
        <taxon>Fungi</taxon>
        <taxon>Dikarya</taxon>
        <taxon>Basidiomycota</taxon>
        <taxon>Agaricomycotina</taxon>
        <taxon>Agaricomycetes</taxon>
        <taxon>Agaricomycetidae</taxon>
        <taxon>Agaricales</taxon>
        <taxon>Agaricineae</taxon>
        <taxon>Hymenogastraceae</taxon>
        <taxon>Gymnopilus</taxon>
    </lineage>
</organism>
<feature type="region of interest" description="Disordered" evidence="7">
    <location>
        <begin position="259"/>
        <end position="456"/>
    </location>
</feature>
<evidence type="ECO:0008006" key="10">
    <source>
        <dbReference type="Google" id="ProtNLM"/>
    </source>
</evidence>
<evidence type="ECO:0000313" key="8">
    <source>
        <dbReference type="EMBL" id="PPQ81542.1"/>
    </source>
</evidence>
<comment type="caution">
    <text evidence="8">The sequence shown here is derived from an EMBL/GenBank/DDBJ whole genome shotgun (WGS) entry which is preliminary data.</text>
</comment>
<dbReference type="GO" id="GO:0030490">
    <property type="term" value="P:maturation of SSU-rRNA"/>
    <property type="evidence" value="ECO:0007669"/>
    <property type="project" value="TreeGrafter"/>
</dbReference>
<evidence type="ECO:0000256" key="7">
    <source>
        <dbReference type="SAM" id="MobiDB-lite"/>
    </source>
</evidence>
<feature type="compositionally biased region" description="Acidic residues" evidence="7">
    <location>
        <begin position="428"/>
        <end position="442"/>
    </location>
</feature>
<feature type="region of interest" description="Disordered" evidence="7">
    <location>
        <begin position="16"/>
        <end position="43"/>
    </location>
</feature>
<evidence type="ECO:0000256" key="2">
    <source>
        <dbReference type="ARBA" id="ARBA00007466"/>
    </source>
</evidence>
<protein>
    <recommendedName>
        <fullName evidence="10">Nop14-like protein</fullName>
    </recommendedName>
</protein>
<dbReference type="Pfam" id="PF04147">
    <property type="entry name" value="Nop14"/>
    <property type="match status" value="1"/>
</dbReference>
<feature type="compositionally biased region" description="Basic and acidic residues" evidence="7">
    <location>
        <begin position="32"/>
        <end position="43"/>
    </location>
</feature>
<evidence type="ECO:0000256" key="6">
    <source>
        <dbReference type="ARBA" id="ARBA00024695"/>
    </source>
</evidence>
<dbReference type="EMBL" id="NHYE01004855">
    <property type="protein sequence ID" value="PPQ81542.1"/>
    <property type="molecule type" value="Genomic_DNA"/>
</dbReference>
<dbReference type="GO" id="GO:0030692">
    <property type="term" value="C:Noc4p-Nop14p complex"/>
    <property type="evidence" value="ECO:0007669"/>
    <property type="project" value="TreeGrafter"/>
</dbReference>
<proteinExistence type="inferred from homology"/>
<feature type="region of interest" description="Disordered" evidence="7">
    <location>
        <begin position="69"/>
        <end position="88"/>
    </location>
</feature>
<dbReference type="STRING" id="231916.A0A409WSR5"/>
<dbReference type="InParanoid" id="A0A409WSR5"/>
<comment type="function">
    <text evidence="6">Involved in nucleolar processing of pre-18S ribosomal RNA. Has a role in the nuclear export of 40S pre-ribosomal subunit to the cytoplasm.</text>
</comment>
<sequence length="912" mass="103488">MTKGSQLAQLKAALNHAGITGQNHGKKRKRAAPVEKDKEKKAAKLQEIHQRLNPFDVKITKLKHDVGGRRLKGITGKPAQSKQAGIEQRKKTLLKEWEEKDRAGGIVDRRFGENDPSMSLEERMLERFTRERQRASKGIAFNLEDEDDLTHYGQSLSKLDDFDNVGLEMESEEEETSGSQIGRDIVSKSHFGGFEEDDEEDEDGDEGPARKKSKAEVMAEVIAKSKEHKLRRQMERDQEDNVRHELDNQFAALRELIYAPDPSSSGSNSIPLGVREKPVNPTPEADPVATKFIGDNDYDQHVRELAYDKRAKPKDRTKTEEELALEAKEALEKAERRRRRRMLGLDESESEDETSMRKGKRKRGADDLDDDFNEFPEDFNELGAGLEAQDHLSEEEDQEVSDEETDEEEEISEGSSFDEGDARGLSGSDEEHEEEEEGDEEQLVASSKSLRSKSKAKKTAKQELPFTFPCPASHEEFLDIIQDVEDDDVPTVVQRIRALYHTSLAPDNKFKLQTLATIIIDHILYVASPPTPRLGLITSLFPHLFSLAKAYPIPVAQHFNSKLNLMHKNLKRGLSRGPLDTDAKTWPGVPELALLRLIGLIWPTSDLNHSVVSPTRVLLGAYLGLGRVRSLQDIASGLFLCTLFLQFELLSKRLVPEAINFLANSVLHLAPHSYLDVASLPGTFPSPDFQSEACRSLSMNAKARKTIVSRKADLVKLMESDSSDEQAKADLLSLSFDLLGQFADLYKGVEGFIELYHPIVEILDHIENKRLFDGHKTRLSKLTDSLERLLKFSHQGRTPLRLQAHKPIPIPTYIPKFETTSSNYLRKQDPDHEKNQAAKLRNQYKQEKKGAIRELRKDARFLASVEQKKQIERDRAYNERMRRVFGSIESERAEEKSMEREKAKERRRAGKK</sequence>